<dbReference type="EMBL" id="FZOF01000006">
    <property type="protein sequence ID" value="SNS50142.1"/>
    <property type="molecule type" value="Genomic_DNA"/>
</dbReference>
<accession>A0A239F1X1</accession>
<reference evidence="1 2" key="1">
    <citation type="submission" date="2017-06" db="EMBL/GenBank/DDBJ databases">
        <authorList>
            <person name="Kim H.J."/>
            <person name="Triplett B.A."/>
        </authorList>
    </citation>
    <scope>NUCLEOTIDE SEQUENCE [LARGE SCALE GENOMIC DNA]</scope>
    <source>
        <strain evidence="1 2">CGMCC 4.1858</strain>
    </source>
</reference>
<keyword evidence="2" id="KW-1185">Reference proteome</keyword>
<evidence type="ECO:0000313" key="1">
    <source>
        <dbReference type="EMBL" id="SNS50142.1"/>
    </source>
</evidence>
<dbReference type="Proteomes" id="UP000198280">
    <property type="component" value="Unassembled WGS sequence"/>
</dbReference>
<organism evidence="1 2">
    <name type="scientific">Actinacidiphila glaucinigra</name>
    <dbReference type="NCBI Taxonomy" id="235986"/>
    <lineage>
        <taxon>Bacteria</taxon>
        <taxon>Bacillati</taxon>
        <taxon>Actinomycetota</taxon>
        <taxon>Actinomycetes</taxon>
        <taxon>Kitasatosporales</taxon>
        <taxon>Streptomycetaceae</taxon>
        <taxon>Actinacidiphila</taxon>
    </lineage>
</organism>
<dbReference type="RefSeq" id="WP_089224212.1">
    <property type="nucleotide sequence ID" value="NZ_FZOF01000006.1"/>
</dbReference>
<gene>
    <name evidence="1" type="ORF">SAMN05216252_106238</name>
</gene>
<sequence>MSTIVAPGVAAYYLMLIVEDADGETTYIDHYLDDEPADVWEFIPEGWDLIEDESQEIIRGAHDCECCGMHVMNQRECDTCQESECDPAESWHCFTGYCDGTGCTFEGECEPTHEVRVWRENGDLMGHWEVEPVKGGTFLVTQREGYERDAESRFTSLWSAWQYAQGCAEMHAQMLREECAESGYCDGDDCGVMHEHGISVQEVTSNRDLARA</sequence>
<protein>
    <submittedName>
        <fullName evidence="1">Uncharacterized protein</fullName>
    </submittedName>
</protein>
<dbReference type="OrthoDB" id="4280988at2"/>
<proteinExistence type="predicted"/>
<dbReference type="AlphaFoldDB" id="A0A239F1X1"/>
<name>A0A239F1X1_9ACTN</name>
<evidence type="ECO:0000313" key="2">
    <source>
        <dbReference type="Proteomes" id="UP000198280"/>
    </source>
</evidence>